<evidence type="ECO:0000313" key="4">
    <source>
        <dbReference type="Proteomes" id="UP000053259"/>
    </source>
</evidence>
<sequence length="646" mass="70612">MTSRWMRHQPFTIYDDLISSTPFTNDHDNRMSTSPSPYDADNGLSSDEGDSILPSIEPQSGTRKSSAAFTSISSIPPSLPYKSDISPYAPHKGTRPVFRSPSSVRAMQMSSPQPFQVSQHGKMTSPLVGRRQHRGTPSSVRSGSVLHNTHVSQDYDEHSISLQGRNSGRATPLTQHQPSPARGPLVLLHVTVLPSRGLPYSIESLQEVAPSFVLQNWYMLQEQLTETVLSRGLLIPHPGEDFDLLEESLLETLGLCASRFGSCGHFFGVNVESDSDSGNDSGVSGVGSERKQVVAINDRPLRCLAHSDIEDSCQDCQRPIRIPGKGVGAGNARWEVKVYASNGLMRAGAWCAAYKEMERVDVEIEPWIPEDVRRMLDLKMMHAQEQQRKADEELEKLKLNLKDMERLRAEAVDELRRAKQRAKDLEQELEAIKLSESPSTPAAIALPSPVEEVLIAPRKRSTRDTETRPAPLHPTTHTETQEIPLSTLLRNYVILLIQDRRNIALGVLSVLVIFLSLRLGSATSDQAAVVSPVNTTYAPLGRTILAGAGPWPSAGKRLEGDKASLTWTTLGLSTVEVRSSPSLALTDIEVSIPAETLVKASVVASVEPQLACLEEGAAGLSHSSELQETGSSLHLPRETSRPAVEP</sequence>
<feature type="region of interest" description="Disordered" evidence="2">
    <location>
        <begin position="621"/>
        <end position="646"/>
    </location>
</feature>
<dbReference type="RefSeq" id="XP_016209616.1">
    <property type="nucleotide sequence ID" value="XM_016362603.1"/>
</dbReference>
<evidence type="ECO:0000256" key="1">
    <source>
        <dbReference type="SAM" id="Coils"/>
    </source>
</evidence>
<feature type="compositionally biased region" description="Polar residues" evidence="2">
    <location>
        <begin position="162"/>
        <end position="178"/>
    </location>
</feature>
<dbReference type="InParanoid" id="A0A0D1YG48"/>
<gene>
    <name evidence="3" type="ORF">PV09_08667</name>
</gene>
<feature type="region of interest" description="Disordered" evidence="2">
    <location>
        <begin position="162"/>
        <end position="181"/>
    </location>
</feature>
<name>A0A0D1YG48_9PEZI</name>
<dbReference type="OrthoDB" id="5369448at2759"/>
<dbReference type="Proteomes" id="UP000053259">
    <property type="component" value="Unassembled WGS sequence"/>
</dbReference>
<dbReference type="VEuPathDB" id="FungiDB:PV09_08667"/>
<accession>A0A0D1YG48</accession>
<dbReference type="AlphaFoldDB" id="A0A0D1YG48"/>
<evidence type="ECO:0000313" key="3">
    <source>
        <dbReference type="EMBL" id="KIV99746.1"/>
    </source>
</evidence>
<feature type="compositionally biased region" description="Polar residues" evidence="2">
    <location>
        <begin position="100"/>
        <end position="122"/>
    </location>
</feature>
<feature type="compositionally biased region" description="Polar residues" evidence="2">
    <location>
        <begin position="57"/>
        <end position="76"/>
    </location>
</feature>
<feature type="compositionally biased region" description="Polar residues" evidence="2">
    <location>
        <begin position="621"/>
        <end position="632"/>
    </location>
</feature>
<feature type="compositionally biased region" description="Polar residues" evidence="2">
    <location>
        <begin position="135"/>
        <end position="146"/>
    </location>
</feature>
<dbReference type="GeneID" id="27316640"/>
<proteinExistence type="predicted"/>
<keyword evidence="4" id="KW-1185">Reference proteome</keyword>
<feature type="coiled-coil region" evidence="1">
    <location>
        <begin position="380"/>
        <end position="435"/>
    </location>
</feature>
<protein>
    <submittedName>
        <fullName evidence="3">Uncharacterized protein</fullName>
    </submittedName>
</protein>
<evidence type="ECO:0000256" key="2">
    <source>
        <dbReference type="SAM" id="MobiDB-lite"/>
    </source>
</evidence>
<reference evidence="3 4" key="1">
    <citation type="submission" date="2015-01" db="EMBL/GenBank/DDBJ databases">
        <title>The Genome Sequence of Ochroconis gallopava CBS43764.</title>
        <authorList>
            <consortium name="The Broad Institute Genomics Platform"/>
            <person name="Cuomo C."/>
            <person name="de Hoog S."/>
            <person name="Gorbushina A."/>
            <person name="Stielow B."/>
            <person name="Teixiera M."/>
            <person name="Abouelleil A."/>
            <person name="Chapman S.B."/>
            <person name="Priest M."/>
            <person name="Young S.K."/>
            <person name="Wortman J."/>
            <person name="Nusbaum C."/>
            <person name="Birren B."/>
        </authorList>
    </citation>
    <scope>NUCLEOTIDE SEQUENCE [LARGE SCALE GENOMIC DNA]</scope>
    <source>
        <strain evidence="3 4">CBS 43764</strain>
    </source>
</reference>
<feature type="region of interest" description="Disordered" evidence="2">
    <location>
        <begin position="459"/>
        <end position="479"/>
    </location>
</feature>
<dbReference type="STRING" id="253628.A0A0D1YG48"/>
<dbReference type="EMBL" id="KN847572">
    <property type="protein sequence ID" value="KIV99746.1"/>
    <property type="molecule type" value="Genomic_DNA"/>
</dbReference>
<dbReference type="HOGENOM" id="CLU_424019_0_0_1"/>
<feature type="region of interest" description="Disordered" evidence="2">
    <location>
        <begin position="25"/>
        <end position="146"/>
    </location>
</feature>
<organism evidence="3 4">
    <name type="scientific">Verruconis gallopava</name>
    <dbReference type="NCBI Taxonomy" id="253628"/>
    <lineage>
        <taxon>Eukaryota</taxon>
        <taxon>Fungi</taxon>
        <taxon>Dikarya</taxon>
        <taxon>Ascomycota</taxon>
        <taxon>Pezizomycotina</taxon>
        <taxon>Dothideomycetes</taxon>
        <taxon>Pleosporomycetidae</taxon>
        <taxon>Venturiales</taxon>
        <taxon>Sympoventuriaceae</taxon>
        <taxon>Verruconis</taxon>
    </lineage>
</organism>
<keyword evidence="1" id="KW-0175">Coiled coil</keyword>